<gene>
    <name evidence="8" type="ORF">PV06_00485</name>
</gene>
<organism evidence="8 9">
    <name type="scientific">Exophiala oligosperma</name>
    <dbReference type="NCBI Taxonomy" id="215243"/>
    <lineage>
        <taxon>Eukaryota</taxon>
        <taxon>Fungi</taxon>
        <taxon>Dikarya</taxon>
        <taxon>Ascomycota</taxon>
        <taxon>Pezizomycotina</taxon>
        <taxon>Eurotiomycetes</taxon>
        <taxon>Chaetothyriomycetidae</taxon>
        <taxon>Chaetothyriales</taxon>
        <taxon>Herpotrichiellaceae</taxon>
        <taxon>Exophiala</taxon>
    </lineage>
</organism>
<dbReference type="Proteomes" id="UP000053342">
    <property type="component" value="Unassembled WGS sequence"/>
</dbReference>
<keyword evidence="4" id="KW-0804">Transcription</keyword>
<dbReference type="InterPro" id="IPR051127">
    <property type="entry name" value="Fungal_SecMet_Regulators"/>
</dbReference>
<keyword evidence="3" id="KW-0238">DNA-binding</keyword>
<proteinExistence type="predicted"/>
<evidence type="ECO:0000256" key="2">
    <source>
        <dbReference type="ARBA" id="ARBA00023015"/>
    </source>
</evidence>
<dbReference type="SMART" id="SM00906">
    <property type="entry name" value="Fungal_trans"/>
    <property type="match status" value="1"/>
</dbReference>
<dbReference type="Pfam" id="PF00172">
    <property type="entry name" value="Zn_clus"/>
    <property type="match status" value="1"/>
</dbReference>
<evidence type="ECO:0000259" key="7">
    <source>
        <dbReference type="PROSITE" id="PS50048"/>
    </source>
</evidence>
<dbReference type="InterPro" id="IPR007219">
    <property type="entry name" value="XnlR_reg_dom"/>
</dbReference>
<dbReference type="CDD" id="cd00067">
    <property type="entry name" value="GAL4"/>
    <property type="match status" value="1"/>
</dbReference>
<dbReference type="SMART" id="SM00066">
    <property type="entry name" value="GAL4"/>
    <property type="match status" value="1"/>
</dbReference>
<feature type="compositionally biased region" description="Basic and acidic residues" evidence="6">
    <location>
        <begin position="90"/>
        <end position="100"/>
    </location>
</feature>
<dbReference type="GO" id="GO:0006351">
    <property type="term" value="P:DNA-templated transcription"/>
    <property type="evidence" value="ECO:0007669"/>
    <property type="project" value="InterPro"/>
</dbReference>
<dbReference type="OrthoDB" id="4160707at2759"/>
<keyword evidence="2" id="KW-0805">Transcription regulation</keyword>
<evidence type="ECO:0000256" key="1">
    <source>
        <dbReference type="ARBA" id="ARBA00022723"/>
    </source>
</evidence>
<dbReference type="InterPro" id="IPR036864">
    <property type="entry name" value="Zn2-C6_fun-type_DNA-bd_sf"/>
</dbReference>
<keyword evidence="5" id="KW-0539">Nucleus</keyword>
<reference evidence="8 9" key="1">
    <citation type="submission" date="2015-01" db="EMBL/GenBank/DDBJ databases">
        <title>The Genome Sequence of Exophiala oligosperma CBS72588.</title>
        <authorList>
            <consortium name="The Broad Institute Genomics Platform"/>
            <person name="Cuomo C."/>
            <person name="de Hoog S."/>
            <person name="Gorbushina A."/>
            <person name="Stielow B."/>
            <person name="Teixiera M."/>
            <person name="Abouelleil A."/>
            <person name="Chapman S.B."/>
            <person name="Priest M."/>
            <person name="Young S.K."/>
            <person name="Wortman J."/>
            <person name="Nusbaum C."/>
            <person name="Birren B."/>
        </authorList>
    </citation>
    <scope>NUCLEOTIDE SEQUENCE [LARGE SCALE GENOMIC DNA]</scope>
    <source>
        <strain evidence="8 9">CBS 72588</strain>
    </source>
</reference>
<protein>
    <recommendedName>
        <fullName evidence="7">Zn(2)-C6 fungal-type domain-containing protein</fullName>
    </recommendedName>
</protein>
<dbReference type="HOGENOM" id="CLU_374668_0_0_1"/>
<name>A0A0D2DZ08_9EURO</name>
<dbReference type="AlphaFoldDB" id="A0A0D2DZ08"/>
<sequence>MFHRFSVTPGKTRRQTKAAIQKNQEKNPASPAHKVLSLAKRKKSIRACERCRLHRIKCSEQKPCGRCVSSKARCIVSYGACSSPQTNNGSDRRSGSDRCENASPSGSAADNRPPYGVPDEIFDLAHIRGFFAGEDSAFSRRSASSARCVFPHIPHAAVPSPGRPPVLNALPKTQRSYYLRLFRDTCHPLLQLISETDFVDLDALPSHGSISDGYSTRNALVDIILALGIQQSHTTGLAGRILGLRQPPSPQSQDAVPSPDATWPGLEYFNRCRECMNMNTNVTLETLRCHALMATYLMKGNAFQDAYILLGVAIRKAYVAKIHRLPPSHLPEFEKTARMQLWWTILSLDLQCSLQLDVPGASAKAVARCPTPTEHDLVSYFSPSSHHEGPVSPYMYTMWLFRLVAVVSDITACFSSADLDEDDSNNPNTLERHTFKLSSSLRDLDAWHSQLPSFLRLGQVRNASDDAEGLDFDGSLTHPVWLQRQRVLLELHYRDAHVLIQRSFIRLRYQPSSVNPSGIMSAPGLDFWQSQTDTHANGALHHANTVVDIVFTVCSTSEIFYGWSEILQPLWNATLTIVAHVYANPLNSEVPHALNSLKRAHAVIESFPSTLPSIRSIKSVVHTLATSIQSVAAQGRSPARGP</sequence>
<dbReference type="PANTHER" id="PTHR47424:SF12">
    <property type="entry name" value="TRANSCRIPTION FACTOR ASQA"/>
    <property type="match status" value="1"/>
</dbReference>
<dbReference type="EMBL" id="KN847332">
    <property type="protein sequence ID" value="KIW47825.1"/>
    <property type="molecule type" value="Genomic_DNA"/>
</dbReference>
<dbReference type="GO" id="GO:0000981">
    <property type="term" value="F:DNA-binding transcription factor activity, RNA polymerase II-specific"/>
    <property type="evidence" value="ECO:0007669"/>
    <property type="project" value="InterPro"/>
</dbReference>
<evidence type="ECO:0000256" key="6">
    <source>
        <dbReference type="SAM" id="MobiDB-lite"/>
    </source>
</evidence>
<evidence type="ECO:0000256" key="5">
    <source>
        <dbReference type="ARBA" id="ARBA00023242"/>
    </source>
</evidence>
<dbReference type="PROSITE" id="PS00463">
    <property type="entry name" value="ZN2_CY6_FUNGAL_1"/>
    <property type="match status" value="1"/>
</dbReference>
<dbReference type="Gene3D" id="4.10.240.10">
    <property type="entry name" value="Zn(2)-C6 fungal-type DNA-binding domain"/>
    <property type="match status" value="1"/>
</dbReference>
<feature type="domain" description="Zn(2)-C6 fungal-type" evidence="7">
    <location>
        <begin position="47"/>
        <end position="76"/>
    </location>
</feature>
<evidence type="ECO:0000256" key="3">
    <source>
        <dbReference type="ARBA" id="ARBA00023125"/>
    </source>
</evidence>
<dbReference type="Pfam" id="PF04082">
    <property type="entry name" value="Fungal_trans"/>
    <property type="match status" value="1"/>
</dbReference>
<dbReference type="PROSITE" id="PS50048">
    <property type="entry name" value="ZN2_CY6_FUNGAL_2"/>
    <property type="match status" value="1"/>
</dbReference>
<dbReference type="PANTHER" id="PTHR47424">
    <property type="entry name" value="REGULATORY PROTEIN GAL4"/>
    <property type="match status" value="1"/>
</dbReference>
<dbReference type="GeneID" id="27352559"/>
<keyword evidence="9" id="KW-1185">Reference proteome</keyword>
<evidence type="ECO:0000256" key="4">
    <source>
        <dbReference type="ARBA" id="ARBA00023163"/>
    </source>
</evidence>
<dbReference type="CDD" id="cd12148">
    <property type="entry name" value="fungal_TF_MHR"/>
    <property type="match status" value="1"/>
</dbReference>
<feature type="region of interest" description="Disordered" evidence="6">
    <location>
        <begin position="1"/>
        <end position="32"/>
    </location>
</feature>
<evidence type="ECO:0000313" key="8">
    <source>
        <dbReference type="EMBL" id="KIW47825.1"/>
    </source>
</evidence>
<dbReference type="GO" id="GO:0000435">
    <property type="term" value="P:positive regulation of transcription from RNA polymerase II promoter by galactose"/>
    <property type="evidence" value="ECO:0007669"/>
    <property type="project" value="TreeGrafter"/>
</dbReference>
<evidence type="ECO:0000313" key="9">
    <source>
        <dbReference type="Proteomes" id="UP000053342"/>
    </source>
</evidence>
<dbReference type="VEuPathDB" id="FungiDB:PV06_00485"/>
<feature type="region of interest" description="Disordered" evidence="6">
    <location>
        <begin position="82"/>
        <end position="115"/>
    </location>
</feature>
<dbReference type="SUPFAM" id="SSF57701">
    <property type="entry name" value="Zn2/Cys6 DNA-binding domain"/>
    <property type="match status" value="1"/>
</dbReference>
<accession>A0A0D2DZ08</accession>
<dbReference type="GO" id="GO:0000978">
    <property type="term" value="F:RNA polymerase II cis-regulatory region sequence-specific DNA binding"/>
    <property type="evidence" value="ECO:0007669"/>
    <property type="project" value="TreeGrafter"/>
</dbReference>
<dbReference type="RefSeq" id="XP_016268041.1">
    <property type="nucleotide sequence ID" value="XM_016400988.1"/>
</dbReference>
<dbReference type="InterPro" id="IPR001138">
    <property type="entry name" value="Zn2Cys6_DnaBD"/>
</dbReference>
<keyword evidence="1" id="KW-0479">Metal-binding</keyword>
<dbReference type="GO" id="GO:0005634">
    <property type="term" value="C:nucleus"/>
    <property type="evidence" value="ECO:0007669"/>
    <property type="project" value="TreeGrafter"/>
</dbReference>
<dbReference type="GO" id="GO:0008270">
    <property type="term" value="F:zinc ion binding"/>
    <property type="evidence" value="ECO:0007669"/>
    <property type="project" value="InterPro"/>
</dbReference>